<dbReference type="Gramene" id="EOY33765">
    <property type="protein sequence ID" value="EOY33765"/>
    <property type="gene ID" value="TCM_041649"/>
</dbReference>
<organism evidence="1 2">
    <name type="scientific">Theobroma cacao</name>
    <name type="common">Cacao</name>
    <name type="synonym">Cocoa</name>
    <dbReference type="NCBI Taxonomy" id="3641"/>
    <lineage>
        <taxon>Eukaryota</taxon>
        <taxon>Viridiplantae</taxon>
        <taxon>Streptophyta</taxon>
        <taxon>Embryophyta</taxon>
        <taxon>Tracheophyta</taxon>
        <taxon>Spermatophyta</taxon>
        <taxon>Magnoliopsida</taxon>
        <taxon>eudicotyledons</taxon>
        <taxon>Gunneridae</taxon>
        <taxon>Pentapetalae</taxon>
        <taxon>rosids</taxon>
        <taxon>malvids</taxon>
        <taxon>Malvales</taxon>
        <taxon>Malvaceae</taxon>
        <taxon>Byttnerioideae</taxon>
        <taxon>Theobroma</taxon>
    </lineage>
</organism>
<evidence type="ECO:0000313" key="2">
    <source>
        <dbReference type="Proteomes" id="UP000026915"/>
    </source>
</evidence>
<dbReference type="Proteomes" id="UP000026915">
    <property type="component" value="Chromosome 9"/>
</dbReference>
<name>A0A061GVA8_THECC</name>
<dbReference type="AlphaFoldDB" id="A0A061GVA8"/>
<keyword evidence="2" id="KW-1185">Reference proteome</keyword>
<dbReference type="EMBL" id="CM001887">
    <property type="protein sequence ID" value="EOY33765.1"/>
    <property type="molecule type" value="Genomic_DNA"/>
</dbReference>
<reference evidence="1 2" key="1">
    <citation type="journal article" date="2013" name="Genome Biol.">
        <title>The genome sequence of the most widely cultivated cacao type and its use to identify candidate genes regulating pod color.</title>
        <authorList>
            <person name="Motamayor J.C."/>
            <person name="Mockaitis K."/>
            <person name="Schmutz J."/>
            <person name="Haiminen N."/>
            <person name="Iii D.L."/>
            <person name="Cornejo O."/>
            <person name="Findley S.D."/>
            <person name="Zheng P."/>
            <person name="Utro F."/>
            <person name="Royaert S."/>
            <person name="Saski C."/>
            <person name="Jenkins J."/>
            <person name="Podicheti R."/>
            <person name="Zhao M."/>
            <person name="Scheffler B.E."/>
            <person name="Stack J.C."/>
            <person name="Feltus F.A."/>
            <person name="Mustiga G.M."/>
            <person name="Amores F."/>
            <person name="Phillips W."/>
            <person name="Marelli J.P."/>
            <person name="May G.D."/>
            <person name="Shapiro H."/>
            <person name="Ma J."/>
            <person name="Bustamante C.D."/>
            <person name="Schnell R.J."/>
            <person name="Main D."/>
            <person name="Gilbert D."/>
            <person name="Parida L."/>
            <person name="Kuhn D.N."/>
        </authorList>
    </citation>
    <scope>NUCLEOTIDE SEQUENCE [LARGE SCALE GENOMIC DNA]</scope>
    <source>
        <strain evidence="2">cv. Matina 1-6</strain>
    </source>
</reference>
<protein>
    <submittedName>
        <fullName evidence="1">Uncharacterized protein</fullName>
    </submittedName>
</protein>
<gene>
    <name evidence="1" type="ORF">TCM_041649</name>
</gene>
<accession>A0A061GVA8</accession>
<dbReference type="InParanoid" id="A0A061GVA8"/>
<sequence>MERKKVGTINFFFLSGGRGSDEDYADDEGIRRLAWHWRLHVPVRSWNPCGNRRPRPPIGKVFRLFGLKILLM</sequence>
<dbReference type="HOGENOM" id="CLU_2727357_0_0_1"/>
<evidence type="ECO:0000313" key="1">
    <source>
        <dbReference type="EMBL" id="EOY33765.1"/>
    </source>
</evidence>
<proteinExistence type="predicted"/>